<gene>
    <name evidence="1" type="ORF">VFPPC_15068</name>
</gene>
<dbReference type="AlphaFoldDB" id="A0A179G4N3"/>
<dbReference type="GeneID" id="28856815"/>
<protein>
    <submittedName>
        <fullName evidence="1">Uncharacterized protein</fullName>
    </submittedName>
</protein>
<keyword evidence="2" id="KW-1185">Reference proteome</keyword>
<proteinExistence type="predicted"/>
<evidence type="ECO:0000313" key="1">
    <source>
        <dbReference type="EMBL" id="OAQ72109.1"/>
    </source>
</evidence>
<reference evidence="1 2" key="1">
    <citation type="journal article" date="2016" name="PLoS Pathog.">
        <title>Biosynthesis of antibiotic leucinostatins in bio-control fungus Purpureocillium lilacinum and their inhibition on phytophthora revealed by genome mining.</title>
        <authorList>
            <person name="Wang G."/>
            <person name="Liu Z."/>
            <person name="Lin R."/>
            <person name="Li E."/>
            <person name="Mao Z."/>
            <person name="Ling J."/>
            <person name="Yang Y."/>
            <person name="Yin W.B."/>
            <person name="Xie B."/>
        </authorList>
    </citation>
    <scope>NUCLEOTIDE SEQUENCE [LARGE SCALE GENOMIC DNA]</scope>
    <source>
        <strain evidence="1">170</strain>
    </source>
</reference>
<evidence type="ECO:0000313" key="2">
    <source>
        <dbReference type="Proteomes" id="UP000078397"/>
    </source>
</evidence>
<dbReference type="KEGG" id="pchm:VFPPC_15068"/>
<accession>A0A179G4N3</accession>
<name>A0A179G4N3_METCM</name>
<organism evidence="1 2">
    <name type="scientific">Pochonia chlamydosporia 170</name>
    <dbReference type="NCBI Taxonomy" id="1380566"/>
    <lineage>
        <taxon>Eukaryota</taxon>
        <taxon>Fungi</taxon>
        <taxon>Dikarya</taxon>
        <taxon>Ascomycota</taxon>
        <taxon>Pezizomycotina</taxon>
        <taxon>Sordariomycetes</taxon>
        <taxon>Hypocreomycetidae</taxon>
        <taxon>Hypocreales</taxon>
        <taxon>Clavicipitaceae</taxon>
        <taxon>Pochonia</taxon>
    </lineage>
</organism>
<sequence length="137" mass="15811">MLSGYLDAWQFQQLSQFSSLRGQEIHTLDFQPFNGFAIMLILECCRGSRDLWPKRKTDITPHGVFHPPLQKKRHGWHRYTLATIQRNDGPSLQRAQPNMWLMSKLQSVGSSTSQSHCLSLLAFTPHVPFESFVSYFS</sequence>
<dbReference type="RefSeq" id="XP_018148192.1">
    <property type="nucleotide sequence ID" value="XM_018292821.1"/>
</dbReference>
<dbReference type="EMBL" id="LSBJ02000001">
    <property type="protein sequence ID" value="OAQ72109.1"/>
    <property type="molecule type" value="Genomic_DNA"/>
</dbReference>
<dbReference type="Proteomes" id="UP000078397">
    <property type="component" value="Unassembled WGS sequence"/>
</dbReference>
<comment type="caution">
    <text evidence="1">The sequence shown here is derived from an EMBL/GenBank/DDBJ whole genome shotgun (WGS) entry which is preliminary data.</text>
</comment>